<dbReference type="STRING" id="90262.A0A1X2IE20"/>
<feature type="region of interest" description="Disordered" evidence="2">
    <location>
        <begin position="1"/>
        <end position="94"/>
    </location>
</feature>
<dbReference type="AlphaFoldDB" id="A0A1X2IE20"/>
<proteinExistence type="predicted"/>
<comment type="caution">
    <text evidence="3">The sequence shown here is derived from an EMBL/GenBank/DDBJ whole genome shotgun (WGS) entry which is preliminary data.</text>
</comment>
<dbReference type="OrthoDB" id="2283881at2759"/>
<feature type="compositionally biased region" description="Polar residues" evidence="2">
    <location>
        <begin position="65"/>
        <end position="76"/>
    </location>
</feature>
<keyword evidence="4" id="KW-1185">Reference proteome</keyword>
<feature type="compositionally biased region" description="Polar residues" evidence="2">
    <location>
        <begin position="1"/>
        <end position="24"/>
    </location>
</feature>
<feature type="coiled-coil region" evidence="1">
    <location>
        <begin position="129"/>
        <end position="156"/>
    </location>
</feature>
<feature type="compositionally biased region" description="Low complexity" evidence="2">
    <location>
        <begin position="77"/>
        <end position="93"/>
    </location>
</feature>
<evidence type="ECO:0000313" key="4">
    <source>
        <dbReference type="Proteomes" id="UP000193560"/>
    </source>
</evidence>
<protein>
    <submittedName>
        <fullName evidence="3">Uncharacterized protein</fullName>
    </submittedName>
</protein>
<name>A0A1X2IE20_9FUNG</name>
<reference evidence="3 4" key="1">
    <citation type="submission" date="2016-07" db="EMBL/GenBank/DDBJ databases">
        <title>Pervasive Adenine N6-methylation of Active Genes in Fungi.</title>
        <authorList>
            <consortium name="DOE Joint Genome Institute"/>
            <person name="Mondo S.J."/>
            <person name="Dannebaum R.O."/>
            <person name="Kuo R.C."/>
            <person name="Labutti K."/>
            <person name="Haridas S."/>
            <person name="Kuo A."/>
            <person name="Salamov A."/>
            <person name="Ahrendt S.R."/>
            <person name="Lipzen A."/>
            <person name="Sullivan W."/>
            <person name="Andreopoulos W.B."/>
            <person name="Clum A."/>
            <person name="Lindquist E."/>
            <person name="Daum C."/>
            <person name="Ramamoorthy G.K."/>
            <person name="Gryganskyi A."/>
            <person name="Culley D."/>
            <person name="Magnuson J.K."/>
            <person name="James T.Y."/>
            <person name="O'Malley M.A."/>
            <person name="Stajich J.E."/>
            <person name="Spatafora J.W."/>
            <person name="Visel A."/>
            <person name="Grigoriev I.V."/>
        </authorList>
    </citation>
    <scope>NUCLEOTIDE SEQUENCE [LARGE SCALE GENOMIC DNA]</scope>
    <source>
        <strain evidence="3 4">NRRL 1336</strain>
    </source>
</reference>
<organism evidence="3 4">
    <name type="scientific">Absidia repens</name>
    <dbReference type="NCBI Taxonomy" id="90262"/>
    <lineage>
        <taxon>Eukaryota</taxon>
        <taxon>Fungi</taxon>
        <taxon>Fungi incertae sedis</taxon>
        <taxon>Mucoromycota</taxon>
        <taxon>Mucoromycotina</taxon>
        <taxon>Mucoromycetes</taxon>
        <taxon>Mucorales</taxon>
        <taxon>Cunninghamellaceae</taxon>
        <taxon>Absidia</taxon>
    </lineage>
</organism>
<dbReference type="EMBL" id="MCGE01000014">
    <property type="protein sequence ID" value="ORZ14766.1"/>
    <property type="molecule type" value="Genomic_DNA"/>
</dbReference>
<evidence type="ECO:0000256" key="1">
    <source>
        <dbReference type="SAM" id="Coils"/>
    </source>
</evidence>
<evidence type="ECO:0000313" key="3">
    <source>
        <dbReference type="EMBL" id="ORZ14766.1"/>
    </source>
</evidence>
<dbReference type="Proteomes" id="UP000193560">
    <property type="component" value="Unassembled WGS sequence"/>
</dbReference>
<evidence type="ECO:0000256" key="2">
    <source>
        <dbReference type="SAM" id="MobiDB-lite"/>
    </source>
</evidence>
<keyword evidence="1" id="KW-0175">Coiled coil</keyword>
<sequence length="466" mass="52124">MLGSNTQWLPSDDASSNKMEASTNSKKKPMDRLSRLFQKTSTKSHADDILEQQQQQQPPPPLQPSISRHSSLYSIRSTQQQTQSSKFTSASKKGGQVLKRLTSLRSNPPWSKSSIEQLQQEMYYKQQLLDQLYAEKQLTQDNNQRLAQDLARLEQRTQDRITATAQLHTHLASLRATPDDLDSVRIKLLTLQHNIMALADRLLPHASTSPQHTSQVLAGFWLNLRPSIEPLCPLSPKLIHLLTAKFIMDVLVQNFNLNEIAGCTCSDDYAQIAIWLLDHDYQQQPVGASVPSLSSSSSSVSSSTAAAAAAAQSPQPLSDTMIFSIRLRQHITSTVLSSQQCRHDIKRQLRQTVRGHWKYLYGGLAKAYPSIYEHDTTIESDPRRHFGAHIQGLVEQAVALGFAIKGLEMDITATDIQEGTQALDTCLMDDMDGRTSGVIQFCISPPFRIFNQYEPLVKGKVLCFTE</sequence>
<gene>
    <name evidence="3" type="ORF">BCR42DRAFT_492557</name>
</gene>
<accession>A0A1X2IE20</accession>